<evidence type="ECO:0008006" key="3">
    <source>
        <dbReference type="Google" id="ProtNLM"/>
    </source>
</evidence>
<reference evidence="1 2" key="1">
    <citation type="submission" date="2018-10" db="EMBL/GenBank/DDBJ databases">
        <title>Draft Genome Sequence of Anaerotignum sp. KCTC 15736.</title>
        <authorList>
            <person name="Choi S.H."/>
            <person name="Kim J.S."/>
            <person name="Kang S.W."/>
            <person name="Lee J.S."/>
            <person name="Park S.H."/>
        </authorList>
    </citation>
    <scope>NUCLEOTIDE SEQUENCE [LARGE SCALE GENOMIC DNA]</scope>
    <source>
        <strain evidence="1 2">KCTC 15736</strain>
    </source>
</reference>
<organism evidence="1 2">
    <name type="scientific">Anaerotignum faecicola</name>
    <dbReference type="NCBI Taxonomy" id="2358141"/>
    <lineage>
        <taxon>Bacteria</taxon>
        <taxon>Bacillati</taxon>
        <taxon>Bacillota</taxon>
        <taxon>Clostridia</taxon>
        <taxon>Lachnospirales</taxon>
        <taxon>Anaerotignaceae</taxon>
        <taxon>Anaerotignum</taxon>
    </lineage>
</organism>
<gene>
    <name evidence="1" type="ORF">KGMB03357_15840</name>
</gene>
<keyword evidence="2" id="KW-1185">Reference proteome</keyword>
<dbReference type="EMBL" id="BHVZ01000004">
    <property type="protein sequence ID" value="GCB29923.1"/>
    <property type="molecule type" value="Genomic_DNA"/>
</dbReference>
<sequence>MLHTMEKGEQLTDKDIEPITVGALHLSEGVALAEEDVIGRYAAVDLVAEDILFLSKLSQLPLEGDLPKDILPKGNAAQLLKLRMIEGSEYPVPETGDVIKINLFDKKWKDIPELQFVRTLSVVPPKKAEDTVVVTVALNEKQQQYIKRQKKTVFYASVIVRSNEELAEKLLAEQKSFF</sequence>
<comment type="caution">
    <text evidence="1">The sequence shown here is derived from an EMBL/GenBank/DDBJ whole genome shotgun (WGS) entry which is preliminary data.</text>
</comment>
<accession>A0A401LEH1</accession>
<name>A0A401LEH1_9FIRM</name>
<protein>
    <recommendedName>
        <fullName evidence="3">SAF domain-containing protein</fullName>
    </recommendedName>
</protein>
<proteinExistence type="predicted"/>
<dbReference type="AlphaFoldDB" id="A0A401LEH1"/>
<evidence type="ECO:0000313" key="1">
    <source>
        <dbReference type="EMBL" id="GCB29923.1"/>
    </source>
</evidence>
<dbReference type="Proteomes" id="UP000287361">
    <property type="component" value="Unassembled WGS sequence"/>
</dbReference>
<evidence type="ECO:0000313" key="2">
    <source>
        <dbReference type="Proteomes" id="UP000287361"/>
    </source>
</evidence>
<dbReference type="CDD" id="cd11614">
    <property type="entry name" value="SAF_CpaB_FlgA_like"/>
    <property type="match status" value="1"/>
</dbReference>